<dbReference type="AlphaFoldDB" id="A0A8D8N825"/>
<organism evidence="2">
    <name type="scientific">Culex pipiens</name>
    <name type="common">House mosquito</name>
    <dbReference type="NCBI Taxonomy" id="7175"/>
    <lineage>
        <taxon>Eukaryota</taxon>
        <taxon>Metazoa</taxon>
        <taxon>Ecdysozoa</taxon>
        <taxon>Arthropoda</taxon>
        <taxon>Hexapoda</taxon>
        <taxon>Insecta</taxon>
        <taxon>Pterygota</taxon>
        <taxon>Neoptera</taxon>
        <taxon>Endopterygota</taxon>
        <taxon>Diptera</taxon>
        <taxon>Nematocera</taxon>
        <taxon>Culicoidea</taxon>
        <taxon>Culicidae</taxon>
        <taxon>Culicinae</taxon>
        <taxon>Culicini</taxon>
        <taxon>Culex</taxon>
        <taxon>Culex</taxon>
    </lineage>
</organism>
<protein>
    <submittedName>
        <fullName evidence="2">(northern house mosquito) hypothetical protein</fullName>
    </submittedName>
</protein>
<dbReference type="EMBL" id="HBUE01254280">
    <property type="protein sequence ID" value="CAG6555562.1"/>
    <property type="molecule type" value="Transcribed_RNA"/>
</dbReference>
<sequence>MCLLWIIPGGVCGQRQCTSEPVFEPTRSYAITRSLRRAVLRARWPGQRVRAALYGPGAGDRPGHFVHVAGPQREAAAVQDQHRYVRPAGAAQAGDEHLAGGRDPDAD</sequence>
<evidence type="ECO:0000313" key="2">
    <source>
        <dbReference type="EMBL" id="CAG6555562.1"/>
    </source>
</evidence>
<evidence type="ECO:0000256" key="1">
    <source>
        <dbReference type="SAM" id="MobiDB-lite"/>
    </source>
</evidence>
<proteinExistence type="predicted"/>
<feature type="region of interest" description="Disordered" evidence="1">
    <location>
        <begin position="86"/>
        <end position="107"/>
    </location>
</feature>
<accession>A0A8D8N825</accession>
<feature type="compositionally biased region" description="Basic and acidic residues" evidence="1">
    <location>
        <begin position="94"/>
        <end position="107"/>
    </location>
</feature>
<reference evidence="2" key="1">
    <citation type="submission" date="2021-05" db="EMBL/GenBank/DDBJ databases">
        <authorList>
            <person name="Alioto T."/>
            <person name="Alioto T."/>
            <person name="Gomez Garrido J."/>
        </authorList>
    </citation>
    <scope>NUCLEOTIDE SEQUENCE</scope>
</reference>
<name>A0A8D8N825_CULPI</name>
<dbReference type="EMBL" id="HBUE01149317">
    <property type="protein sequence ID" value="CAG6504286.1"/>
    <property type="molecule type" value="Transcribed_RNA"/>
</dbReference>
<dbReference type="EMBL" id="HBUE01067216">
    <property type="protein sequence ID" value="CAG6471207.1"/>
    <property type="molecule type" value="Transcribed_RNA"/>
</dbReference>